<proteinExistence type="predicted"/>
<evidence type="ECO:0000259" key="1">
    <source>
        <dbReference type="Pfam" id="PF01979"/>
    </source>
</evidence>
<dbReference type="SUPFAM" id="SSF51556">
    <property type="entry name" value="Metallo-dependent hydrolases"/>
    <property type="match status" value="1"/>
</dbReference>
<name>A0ABT7WAZ5_9FLAO</name>
<organism evidence="2 3">
    <name type="scientific">Robiginitalea aurantiaca</name>
    <dbReference type="NCBI Taxonomy" id="3056915"/>
    <lineage>
        <taxon>Bacteria</taxon>
        <taxon>Pseudomonadati</taxon>
        <taxon>Bacteroidota</taxon>
        <taxon>Flavobacteriia</taxon>
        <taxon>Flavobacteriales</taxon>
        <taxon>Flavobacteriaceae</taxon>
        <taxon>Robiginitalea</taxon>
    </lineage>
</organism>
<dbReference type="InterPro" id="IPR011059">
    <property type="entry name" value="Metal-dep_hydrolase_composite"/>
</dbReference>
<dbReference type="RefSeq" id="WP_289723451.1">
    <property type="nucleotide sequence ID" value="NZ_JAUDUY010000001.1"/>
</dbReference>
<evidence type="ECO:0000313" key="3">
    <source>
        <dbReference type="Proteomes" id="UP001174839"/>
    </source>
</evidence>
<accession>A0ABT7WAZ5</accession>
<reference evidence="2" key="1">
    <citation type="submission" date="2023-06" db="EMBL/GenBank/DDBJ databases">
        <title>Robiginitalea aurantiacus sp. nov. and Algoriphagus sediminis sp. nov., isolated from coastal sediment.</title>
        <authorList>
            <person name="Zhou Z.Y."/>
            <person name="An J."/>
            <person name="Jia Y.W."/>
            <person name="Du Z.J."/>
        </authorList>
    </citation>
    <scope>NUCLEOTIDE SEQUENCE</scope>
    <source>
        <strain evidence="2">M39</strain>
    </source>
</reference>
<sequence>MKHLAILSVFTIALLMSCQSNQVRIGQNDFAIQKVNIVDVKTGELHENRTVIISGNKIKTIIQTDSISLSGIGKLVDGSGKYLIPGLWDMHAHLFNESDIRNAGYPLFIANGITGIRIMAADCLNPPCGDPDMTIAQYRILQKEIKEGKLLGPKTILASDYINGTLKGESTVLKPKTEEHGRQLARLLKDRDVDFIKIYDVLTSEAYFGLTDEAKRLDLEFAGHVPLTISPSIASDAGQKSIEHTEIPLFMECSDIEHEEVRARVIHLFTNQQGELGYWNAKNVNELMYELVKSFNSQKCHELYEKFIRNNTWFVPTLQHLEIYFDGAEDWKLDPRMKYMPKEEYDFFKDEYEPVMREFRSPFIPEVEEMRKRLVFEMQRAGVGILAGSDVGEVGLVCGFSLHDEILSLQNAGLTPLQALQSATINPAKYQNTTDTIGSIEKGKIADLVLLNKNPLEDIKNTQEIEAVFTNGRYFSRKDLDSLLLSVENYIKNEN</sequence>
<dbReference type="EMBL" id="JAUDUY010000001">
    <property type="protein sequence ID" value="MDM9630088.1"/>
    <property type="molecule type" value="Genomic_DNA"/>
</dbReference>
<dbReference type="Pfam" id="PF01979">
    <property type="entry name" value="Amidohydro_1"/>
    <property type="match status" value="1"/>
</dbReference>
<protein>
    <submittedName>
        <fullName evidence="2">Amidohydrolase family protein</fullName>
    </submittedName>
</protein>
<dbReference type="Proteomes" id="UP001174839">
    <property type="component" value="Unassembled WGS sequence"/>
</dbReference>
<dbReference type="InterPro" id="IPR006680">
    <property type="entry name" value="Amidohydro-rel"/>
</dbReference>
<feature type="domain" description="Amidohydrolase-related" evidence="1">
    <location>
        <begin position="82"/>
        <end position="473"/>
    </location>
</feature>
<dbReference type="PANTHER" id="PTHR43135">
    <property type="entry name" value="ALPHA-D-RIBOSE 1-METHYLPHOSPHONATE 5-TRIPHOSPHATE DIPHOSPHATASE"/>
    <property type="match status" value="1"/>
</dbReference>
<dbReference type="SUPFAM" id="SSF51338">
    <property type="entry name" value="Composite domain of metallo-dependent hydrolases"/>
    <property type="match status" value="1"/>
</dbReference>
<comment type="caution">
    <text evidence="2">The sequence shown here is derived from an EMBL/GenBank/DDBJ whole genome shotgun (WGS) entry which is preliminary data.</text>
</comment>
<dbReference type="Gene3D" id="3.40.50.10910">
    <property type="entry name" value="Amidohydrolase"/>
    <property type="match status" value="1"/>
</dbReference>
<evidence type="ECO:0000313" key="2">
    <source>
        <dbReference type="EMBL" id="MDM9630088.1"/>
    </source>
</evidence>
<dbReference type="Gene3D" id="3.30.110.90">
    <property type="entry name" value="Amidohydrolase"/>
    <property type="match status" value="2"/>
</dbReference>
<dbReference type="PANTHER" id="PTHR43135:SF3">
    <property type="entry name" value="ALPHA-D-RIBOSE 1-METHYLPHOSPHONATE 5-TRIPHOSPHATE DIPHOSPHATASE"/>
    <property type="match status" value="1"/>
</dbReference>
<gene>
    <name evidence="2" type="ORF">QU605_01305</name>
</gene>
<dbReference type="InterPro" id="IPR051781">
    <property type="entry name" value="Metallo-dep_Hydrolase"/>
</dbReference>
<dbReference type="InterPro" id="IPR032466">
    <property type="entry name" value="Metal_Hydrolase"/>
</dbReference>
<dbReference type="PROSITE" id="PS51257">
    <property type="entry name" value="PROKAR_LIPOPROTEIN"/>
    <property type="match status" value="1"/>
</dbReference>
<dbReference type="Gene3D" id="2.30.40.10">
    <property type="entry name" value="Urease, subunit C, domain 1"/>
    <property type="match status" value="2"/>
</dbReference>
<dbReference type="Gene3D" id="1.20.58.520">
    <property type="entry name" value="Amidohydrolase"/>
    <property type="match status" value="1"/>
</dbReference>
<keyword evidence="3" id="KW-1185">Reference proteome</keyword>